<protein>
    <recommendedName>
        <fullName evidence="1">AP2-like integrase N-terminal domain-containing protein</fullName>
    </recommendedName>
</protein>
<dbReference type="AlphaFoldDB" id="A0A7R7EPM0"/>
<dbReference type="Pfam" id="PF14657">
    <property type="entry name" value="Arm-DNA-bind_4"/>
    <property type="match status" value="1"/>
</dbReference>
<accession>A0A7R7EPM0</accession>
<keyword evidence="3" id="KW-1185">Reference proteome</keyword>
<gene>
    <name evidence="2" type="ORF">bsdtb5_39040</name>
</gene>
<dbReference type="InterPro" id="IPR028259">
    <property type="entry name" value="AP2-like_int_N"/>
</dbReference>
<evidence type="ECO:0000313" key="2">
    <source>
        <dbReference type="EMBL" id="BCN32609.1"/>
    </source>
</evidence>
<proteinExistence type="predicted"/>
<feature type="domain" description="AP2-like integrase N-terminal" evidence="1">
    <location>
        <begin position="11"/>
        <end position="43"/>
    </location>
</feature>
<dbReference type="Proteomes" id="UP000595897">
    <property type="component" value="Chromosome"/>
</dbReference>
<sequence length="43" mass="5310">MAAYKDEERGTWYVSLHCYDWTGKNKQKLKRGFKTRREALEWE</sequence>
<reference evidence="2 3" key="1">
    <citation type="submission" date="2020-11" db="EMBL/GenBank/DDBJ databases">
        <title>Draft genome sequencing of a Lachnospiraceae strain isolated from anoxic soil subjected to BSD treatment.</title>
        <authorList>
            <person name="Uek A."/>
            <person name="Tonouchi A."/>
        </authorList>
    </citation>
    <scope>NUCLEOTIDE SEQUENCE [LARGE SCALE GENOMIC DNA]</scope>
    <source>
        <strain evidence="2 3">TB5</strain>
    </source>
</reference>
<organism evidence="2 3">
    <name type="scientific">Anaeromicropila herbilytica</name>
    <dbReference type="NCBI Taxonomy" id="2785025"/>
    <lineage>
        <taxon>Bacteria</taxon>
        <taxon>Bacillati</taxon>
        <taxon>Bacillota</taxon>
        <taxon>Clostridia</taxon>
        <taxon>Lachnospirales</taxon>
        <taxon>Lachnospiraceae</taxon>
        <taxon>Anaeromicropila</taxon>
    </lineage>
</organism>
<dbReference type="EMBL" id="AP024169">
    <property type="protein sequence ID" value="BCN32609.1"/>
    <property type="molecule type" value="Genomic_DNA"/>
</dbReference>
<dbReference type="KEGG" id="ahb:bsdtb5_39040"/>
<name>A0A7R7EPM0_9FIRM</name>
<evidence type="ECO:0000259" key="1">
    <source>
        <dbReference type="Pfam" id="PF14657"/>
    </source>
</evidence>
<evidence type="ECO:0000313" key="3">
    <source>
        <dbReference type="Proteomes" id="UP000595897"/>
    </source>
</evidence>